<dbReference type="STRING" id="454194.PYK22_00299"/>
<sequence precursor="true">MRFSSAKKSSACSILLALSALFPFALAQQTEQPRTGRSYAANEPIKRPPGAMPQAPSPITFTDITAQTKIDFKHQASMTSQKYLLEAMGGGVALFDYDDDGRLDIFFTNGAALQDPMPKGAMPDKRDPRYWNRLYHQKPDGTFEDVTERAGVRGDGYSMGVAVGDYDNDGHPDLFVSGYERSFLYHNNGDGTFTDVTKQVGLNVAGWATSAAWLDYDRDGRLDLFIARYMEWDFERGALYCGELRPGYRAYCHPDNFKPISNLLFHQRPDGTFEDVSAKSQIAASAGKGLGVAIADFDGDGWPDIFVANDSVPQSLFHNRGDGTFEDIGLISGASYDENGKTFAGMGVDAADYDNDGLIDIFVTALSNETYALFRNIGDLSFTYVTNTTNIGPITILYSGWGTRFADFDNDGWRDLFVAQSHVLDTIEKTSSYLTYKQTPLLMRNVRGKFFNVSATAGIAFNRRLAARGAAFGDIDNDGDIDIVIANLDAAPVILRNEGTKNRWIGFRLIGTKSNRDALGSRLIVTDSAGNKQTYEVTTAGSYLSANDARIIVGLGDNDLRSVEIRWPSGRTEKIEGLTANRYYTITER</sequence>
<keyword evidence="1 3" id="KW-0732">Signal</keyword>
<reference evidence="5 6" key="2">
    <citation type="submission" date="2015-01" db="EMBL/GenBank/DDBJ databases">
        <title>Complete genome sequence of Pyrinomonas methylaliphatogenes type strain K22T.</title>
        <authorList>
            <person name="Lee K.C.Y."/>
            <person name="Power J.F."/>
            <person name="Dunfield P.F."/>
            <person name="Morgan X.C."/>
            <person name="Huttenhower C."/>
            <person name="Stott M.B."/>
        </authorList>
    </citation>
    <scope>NUCLEOTIDE SEQUENCE [LARGE SCALE GENOMIC DNA]</scope>
    <source>
        <strain evidence="5 6">K22</strain>
    </source>
</reference>
<feature type="domain" description="ASPIC/UnbV" evidence="4">
    <location>
        <begin position="518"/>
        <end position="585"/>
    </location>
</feature>
<evidence type="ECO:0000313" key="6">
    <source>
        <dbReference type="Proteomes" id="UP000031518"/>
    </source>
</evidence>
<proteinExistence type="predicted"/>
<feature type="chain" id="PRO_5002110265" description="ASPIC/UnbV domain-containing protein" evidence="3">
    <location>
        <begin position="28"/>
        <end position="589"/>
    </location>
</feature>
<dbReference type="SUPFAM" id="SSF69318">
    <property type="entry name" value="Integrin alpha N-terminal domain"/>
    <property type="match status" value="1"/>
</dbReference>
<evidence type="ECO:0000256" key="2">
    <source>
        <dbReference type="SAM" id="MobiDB-lite"/>
    </source>
</evidence>
<dbReference type="InterPro" id="IPR011519">
    <property type="entry name" value="UnbV_ASPIC"/>
</dbReference>
<feature type="region of interest" description="Disordered" evidence="2">
    <location>
        <begin position="32"/>
        <end position="56"/>
    </location>
</feature>
<dbReference type="InterPro" id="IPR027039">
    <property type="entry name" value="Crtac1"/>
</dbReference>
<accession>A0A0B6WTE9</accession>
<evidence type="ECO:0000313" key="5">
    <source>
        <dbReference type="EMBL" id="CDM64306.1"/>
    </source>
</evidence>
<evidence type="ECO:0000256" key="1">
    <source>
        <dbReference type="ARBA" id="ARBA00022729"/>
    </source>
</evidence>
<keyword evidence="6" id="KW-1185">Reference proteome</keyword>
<dbReference type="RefSeq" id="WP_211197580.1">
    <property type="nucleotide sequence ID" value="NZ_CBXV010000001.1"/>
</dbReference>
<name>A0A0B6WTE9_9BACT</name>
<gene>
    <name evidence="5" type="ORF">PYK22_00299</name>
</gene>
<dbReference type="Gene3D" id="2.130.10.130">
    <property type="entry name" value="Integrin alpha, N-terminal"/>
    <property type="match status" value="2"/>
</dbReference>
<dbReference type="InterPro" id="IPR028994">
    <property type="entry name" value="Integrin_alpha_N"/>
</dbReference>
<feature type="signal peptide" evidence="3">
    <location>
        <begin position="1"/>
        <end position="27"/>
    </location>
</feature>
<reference evidence="5 6" key="1">
    <citation type="submission" date="2013-12" db="EMBL/GenBank/DDBJ databases">
        <authorList>
            <person name="Stott M."/>
        </authorList>
    </citation>
    <scope>NUCLEOTIDE SEQUENCE [LARGE SCALE GENOMIC DNA]</scope>
    <source>
        <strain evidence="5 6">K22</strain>
    </source>
</reference>
<dbReference type="Pfam" id="PF07593">
    <property type="entry name" value="UnbV_ASPIC"/>
    <property type="match status" value="1"/>
</dbReference>
<organism evidence="5 6">
    <name type="scientific">Pyrinomonas methylaliphatogenes</name>
    <dbReference type="NCBI Taxonomy" id="454194"/>
    <lineage>
        <taxon>Bacteria</taxon>
        <taxon>Pseudomonadati</taxon>
        <taxon>Acidobacteriota</taxon>
        <taxon>Blastocatellia</taxon>
        <taxon>Blastocatellales</taxon>
        <taxon>Pyrinomonadaceae</taxon>
        <taxon>Pyrinomonas</taxon>
    </lineage>
</organism>
<evidence type="ECO:0000256" key="3">
    <source>
        <dbReference type="SAM" id="SignalP"/>
    </source>
</evidence>
<dbReference type="PANTHER" id="PTHR16026">
    <property type="entry name" value="CARTILAGE ACIDIC PROTEIN 1"/>
    <property type="match status" value="1"/>
</dbReference>
<dbReference type="Pfam" id="PF13517">
    <property type="entry name" value="FG-GAP_3"/>
    <property type="match status" value="2"/>
</dbReference>
<dbReference type="AlphaFoldDB" id="A0A0B6WTE9"/>
<dbReference type="EMBL" id="CBXV010000001">
    <property type="protein sequence ID" value="CDM64306.1"/>
    <property type="molecule type" value="Genomic_DNA"/>
</dbReference>
<protein>
    <recommendedName>
        <fullName evidence="4">ASPIC/UnbV domain-containing protein</fullName>
    </recommendedName>
</protein>
<dbReference type="Proteomes" id="UP000031518">
    <property type="component" value="Unassembled WGS sequence"/>
</dbReference>
<dbReference type="InterPro" id="IPR013517">
    <property type="entry name" value="FG-GAP"/>
</dbReference>
<dbReference type="PANTHER" id="PTHR16026:SF0">
    <property type="entry name" value="CARTILAGE ACIDIC PROTEIN 1"/>
    <property type="match status" value="1"/>
</dbReference>
<evidence type="ECO:0000259" key="4">
    <source>
        <dbReference type="Pfam" id="PF07593"/>
    </source>
</evidence>